<reference evidence="2 3" key="1">
    <citation type="submission" date="2018-10" db="EMBL/GenBank/DDBJ databases">
        <authorList>
            <person name="Ekblom R."/>
            <person name="Jareborg N."/>
        </authorList>
    </citation>
    <scope>NUCLEOTIDE SEQUENCE [LARGE SCALE GENOMIC DNA]</scope>
    <source>
        <tissue evidence="2">Muscle</tissue>
    </source>
</reference>
<proteinExistence type="predicted"/>
<organism evidence="2 3">
    <name type="scientific">Gulo gulo</name>
    <name type="common">Wolverine</name>
    <name type="synonym">Gluton</name>
    <dbReference type="NCBI Taxonomy" id="48420"/>
    <lineage>
        <taxon>Eukaryota</taxon>
        <taxon>Metazoa</taxon>
        <taxon>Chordata</taxon>
        <taxon>Craniata</taxon>
        <taxon>Vertebrata</taxon>
        <taxon>Euteleostomi</taxon>
        <taxon>Mammalia</taxon>
        <taxon>Eutheria</taxon>
        <taxon>Laurasiatheria</taxon>
        <taxon>Carnivora</taxon>
        <taxon>Caniformia</taxon>
        <taxon>Musteloidea</taxon>
        <taxon>Mustelidae</taxon>
        <taxon>Guloninae</taxon>
        <taxon>Gulo</taxon>
    </lineage>
</organism>
<accession>A0A9X9LQC4</accession>
<evidence type="ECO:0000256" key="1">
    <source>
        <dbReference type="SAM" id="MobiDB-lite"/>
    </source>
</evidence>
<protein>
    <submittedName>
        <fullName evidence="2">Uncharacterized protein</fullName>
    </submittedName>
</protein>
<evidence type="ECO:0000313" key="3">
    <source>
        <dbReference type="Proteomes" id="UP000269945"/>
    </source>
</evidence>
<feature type="non-terminal residue" evidence="2">
    <location>
        <position position="80"/>
    </location>
</feature>
<dbReference type="AlphaFoldDB" id="A0A9X9LQC4"/>
<feature type="region of interest" description="Disordered" evidence="1">
    <location>
        <begin position="19"/>
        <end position="39"/>
    </location>
</feature>
<evidence type="ECO:0000313" key="2">
    <source>
        <dbReference type="EMBL" id="VCW79117.1"/>
    </source>
</evidence>
<name>A0A9X9LQC4_GULGU</name>
<dbReference type="Proteomes" id="UP000269945">
    <property type="component" value="Unassembled WGS sequence"/>
</dbReference>
<dbReference type="EMBL" id="CYRY02011352">
    <property type="protein sequence ID" value="VCW79117.1"/>
    <property type="molecule type" value="Genomic_DNA"/>
</dbReference>
<comment type="caution">
    <text evidence="2">The sequence shown here is derived from an EMBL/GenBank/DDBJ whole genome shotgun (WGS) entry which is preliminary data.</text>
</comment>
<gene>
    <name evidence="2" type="ORF">BN2614_LOCUS1</name>
</gene>
<keyword evidence="3" id="KW-1185">Reference proteome</keyword>
<sequence length="80" mass="8848">MRAPYRCLAWREGGRAQLRRRGRGIPQPAHSSGCLLQPAAGDTHYDRFSTKRQAQKKKLKGAAVTGLCKEPTLERQGVSS</sequence>